<comment type="caution">
    <text evidence="2">The sequence shown here is derived from an EMBL/GenBank/DDBJ whole genome shotgun (WGS) entry which is preliminary data.</text>
</comment>
<feature type="transmembrane region" description="Helical" evidence="1">
    <location>
        <begin position="38"/>
        <end position="58"/>
    </location>
</feature>
<feature type="transmembrane region" description="Helical" evidence="1">
    <location>
        <begin position="70"/>
        <end position="95"/>
    </location>
</feature>
<dbReference type="AlphaFoldDB" id="A0A396SQH0"/>
<name>A0A396SQH0_9LACO</name>
<sequence>MISLRNSDFVKILNKYLKRDKNGNDAFQYLLNYIKKQFVISIIFVFTTVAIDVTPSIILKPMLITVIAKFILITTWITLFLLTLWGTFYVVHIIVKIELKDYESSQKKKDNGIE</sequence>
<organism evidence="2 3">
    <name type="scientific">Lactobacillus bombicola</name>
    <dbReference type="NCBI Taxonomy" id="1505723"/>
    <lineage>
        <taxon>Bacteria</taxon>
        <taxon>Bacillati</taxon>
        <taxon>Bacillota</taxon>
        <taxon>Bacilli</taxon>
        <taxon>Lactobacillales</taxon>
        <taxon>Lactobacillaceae</taxon>
        <taxon>Lactobacillus</taxon>
    </lineage>
</organism>
<protein>
    <submittedName>
        <fullName evidence="2">Uncharacterized protein</fullName>
    </submittedName>
</protein>
<proteinExistence type="predicted"/>
<keyword evidence="1" id="KW-1133">Transmembrane helix</keyword>
<evidence type="ECO:0000313" key="2">
    <source>
        <dbReference type="EMBL" id="RHW53704.1"/>
    </source>
</evidence>
<evidence type="ECO:0000256" key="1">
    <source>
        <dbReference type="SAM" id="Phobius"/>
    </source>
</evidence>
<evidence type="ECO:0000313" key="3">
    <source>
        <dbReference type="Proteomes" id="UP000265862"/>
    </source>
</evidence>
<accession>A0A396SQH0</accession>
<dbReference type="EMBL" id="QOCV01000011">
    <property type="protein sequence ID" value="RHW53704.1"/>
    <property type="molecule type" value="Genomic_DNA"/>
</dbReference>
<gene>
    <name evidence="2" type="ORF">DS835_07105</name>
</gene>
<keyword evidence="1" id="KW-0812">Transmembrane</keyword>
<dbReference type="Proteomes" id="UP000265862">
    <property type="component" value="Unassembled WGS sequence"/>
</dbReference>
<reference evidence="2 3" key="1">
    <citation type="submission" date="2018-07" db="EMBL/GenBank/DDBJ databases">
        <title>Genome sequences of six Lactobacillus spp. isolated from bumble bee guts.</title>
        <authorList>
            <person name="Motta E.V.S."/>
            <person name="Moran N.A."/>
        </authorList>
    </citation>
    <scope>NUCLEOTIDE SEQUENCE [LARGE SCALE GENOMIC DNA]</scope>
    <source>
        <strain evidence="2 3">OCC3</strain>
    </source>
</reference>
<keyword evidence="1" id="KW-0472">Membrane</keyword>